<sequence>MGTLLLNSDCKISSILAEDRAETITLLIPEDTWRRFSEKDVKMLPRKIRNF</sequence>
<reference evidence="1" key="1">
    <citation type="submission" date="2013-03" db="EMBL/GenBank/DDBJ databases">
        <authorList>
            <person name="Harkins D.M."/>
            <person name="Durkin A.S."/>
            <person name="Brinkac L.M."/>
            <person name="Haft D.H."/>
            <person name="Selengut J.D."/>
            <person name="Sanka R."/>
            <person name="DePew J."/>
            <person name="Purushe J."/>
            <person name="Hartskeerl R.A."/>
            <person name="Ahmed A."/>
            <person name="van der Linden H."/>
            <person name="Goris M.G.A."/>
            <person name="Vinetz J.M."/>
            <person name="Sutton G.G."/>
            <person name="Nierman W.C."/>
            <person name="Fouts D.E."/>
        </authorList>
    </citation>
    <scope>NUCLEOTIDE SEQUENCE [LARGE SCALE GENOMIC DNA]</scope>
    <source>
        <strain evidence="1">ICFT</strain>
    </source>
</reference>
<protein>
    <recommendedName>
        <fullName evidence="3">PF07600 domain protein</fullName>
    </recommendedName>
</protein>
<evidence type="ECO:0000313" key="1">
    <source>
        <dbReference type="EMBL" id="EMY76077.1"/>
    </source>
</evidence>
<proteinExistence type="predicted"/>
<name>N1WFH5_9LEPT</name>
<dbReference type="AlphaFoldDB" id="N1WFH5"/>
<dbReference type="EMBL" id="AOHC02000054">
    <property type="protein sequence ID" value="EMY76077.1"/>
    <property type="molecule type" value="Genomic_DNA"/>
</dbReference>
<dbReference type="Pfam" id="PF07600">
    <property type="entry name" value="DUF1564"/>
    <property type="match status" value="1"/>
</dbReference>
<accession>N1WFH5</accession>
<dbReference type="InterPro" id="IPR011458">
    <property type="entry name" value="DUF1564"/>
</dbReference>
<dbReference type="STRING" id="1218598.LEP1GSC060_2616"/>
<dbReference type="Proteomes" id="UP000012313">
    <property type="component" value="Unassembled WGS sequence"/>
</dbReference>
<keyword evidence="2" id="KW-1185">Reference proteome</keyword>
<comment type="caution">
    <text evidence="1">The sequence shown here is derived from an EMBL/GenBank/DDBJ whole genome shotgun (WGS) entry which is preliminary data.</text>
</comment>
<evidence type="ECO:0000313" key="2">
    <source>
        <dbReference type="Proteomes" id="UP000012313"/>
    </source>
</evidence>
<organism evidence="1 2">
    <name type="scientific">Leptospira weilii serovar Ranarum str. ICFT</name>
    <dbReference type="NCBI Taxonomy" id="1218598"/>
    <lineage>
        <taxon>Bacteria</taxon>
        <taxon>Pseudomonadati</taxon>
        <taxon>Spirochaetota</taxon>
        <taxon>Spirochaetia</taxon>
        <taxon>Leptospirales</taxon>
        <taxon>Leptospiraceae</taxon>
        <taxon>Leptospira</taxon>
    </lineage>
</organism>
<evidence type="ECO:0008006" key="3">
    <source>
        <dbReference type="Google" id="ProtNLM"/>
    </source>
</evidence>
<gene>
    <name evidence="1" type="ORF">LEP1GSC060_2616</name>
</gene>